<accession>A0AAV2DQJ5</accession>
<feature type="domain" description="Expansin-like EG45" evidence="3">
    <location>
        <begin position="50"/>
        <end position="154"/>
    </location>
</feature>
<dbReference type="Pfam" id="PF03330">
    <property type="entry name" value="DPBB_1"/>
    <property type="match status" value="1"/>
</dbReference>
<dbReference type="InterPro" id="IPR036749">
    <property type="entry name" value="Expansin_CBD_sf"/>
</dbReference>
<dbReference type="PANTHER" id="PTHR31692:SF2">
    <property type="entry name" value="EXPANSIN-LIKE B1"/>
    <property type="match status" value="1"/>
</dbReference>
<protein>
    <recommendedName>
        <fullName evidence="7">Expansin-like EG45 domain-containing protein</fullName>
    </recommendedName>
</protein>
<dbReference type="Pfam" id="PF01357">
    <property type="entry name" value="Expansin_C"/>
    <property type="match status" value="1"/>
</dbReference>
<evidence type="ECO:0000259" key="3">
    <source>
        <dbReference type="PROSITE" id="PS50842"/>
    </source>
</evidence>
<evidence type="ECO:0000256" key="2">
    <source>
        <dbReference type="SAM" id="SignalP"/>
    </source>
</evidence>
<keyword evidence="6" id="KW-1185">Reference proteome</keyword>
<evidence type="ECO:0000259" key="4">
    <source>
        <dbReference type="PROSITE" id="PS50843"/>
    </source>
</evidence>
<evidence type="ECO:0000313" key="5">
    <source>
        <dbReference type="EMBL" id="CAL1375792.1"/>
    </source>
</evidence>
<dbReference type="PROSITE" id="PS50843">
    <property type="entry name" value="EXPANSIN_CBD"/>
    <property type="match status" value="1"/>
</dbReference>
<gene>
    <name evidence="5" type="ORF">LTRI10_LOCUS17566</name>
</gene>
<proteinExistence type="inferred from homology"/>
<dbReference type="InterPro" id="IPR007117">
    <property type="entry name" value="Expansin_CBD"/>
</dbReference>
<feature type="signal peptide" evidence="2">
    <location>
        <begin position="1"/>
        <end position="22"/>
    </location>
</feature>
<organism evidence="5 6">
    <name type="scientific">Linum trigynum</name>
    <dbReference type="NCBI Taxonomy" id="586398"/>
    <lineage>
        <taxon>Eukaryota</taxon>
        <taxon>Viridiplantae</taxon>
        <taxon>Streptophyta</taxon>
        <taxon>Embryophyta</taxon>
        <taxon>Tracheophyta</taxon>
        <taxon>Spermatophyta</taxon>
        <taxon>Magnoliopsida</taxon>
        <taxon>eudicotyledons</taxon>
        <taxon>Gunneridae</taxon>
        <taxon>Pentapetalae</taxon>
        <taxon>rosids</taxon>
        <taxon>fabids</taxon>
        <taxon>Malpighiales</taxon>
        <taxon>Linaceae</taxon>
        <taxon>Linum</taxon>
    </lineage>
</organism>
<dbReference type="EMBL" id="OZ034816">
    <property type="protein sequence ID" value="CAL1375792.1"/>
    <property type="molecule type" value="Genomic_DNA"/>
</dbReference>
<dbReference type="PROSITE" id="PS50842">
    <property type="entry name" value="EXPANSIN_EG45"/>
    <property type="match status" value="1"/>
</dbReference>
<keyword evidence="2" id="KW-0732">Signal</keyword>
<dbReference type="InterPro" id="IPR007118">
    <property type="entry name" value="Expan_Lol_pI"/>
</dbReference>
<dbReference type="InterPro" id="IPR036908">
    <property type="entry name" value="RlpA-like_sf"/>
</dbReference>
<feature type="chain" id="PRO_5043595378" description="Expansin-like EG45 domain-containing protein" evidence="2">
    <location>
        <begin position="23"/>
        <end position="261"/>
    </location>
</feature>
<dbReference type="PANTHER" id="PTHR31692">
    <property type="entry name" value="EXPANSIN-B3"/>
    <property type="match status" value="1"/>
</dbReference>
<evidence type="ECO:0000313" key="6">
    <source>
        <dbReference type="Proteomes" id="UP001497516"/>
    </source>
</evidence>
<dbReference type="Gene3D" id="2.40.40.10">
    <property type="entry name" value="RlpA-like domain"/>
    <property type="match status" value="1"/>
</dbReference>
<name>A0AAV2DQJ5_9ROSI</name>
<dbReference type="PRINTS" id="PR01225">
    <property type="entry name" value="EXPANSNFAMLY"/>
</dbReference>
<sequence>MKGLFFGVVVCLLVLLPAAIFGHDPVPVPSSPKKGRVTYYRQPNGLGIPSRACGYADTGITYNYGNVAAASSKLWRNGAACGACYKVTCGIKGVCNSQGVKIVVTDRGDRDNADFMLSSHAFEAMALPNKASQLLPKVVVDVKYERIPCKYPGHDALMVKVTEQSKFAEYLSIVLLYQGGQYDVLGIQIYDGSVKQWKDMRNAYGAVYDLPDPNPPKGPISLKLKLKNTASGGAVKLVKLENVIPRFWKAGVAYDSKVKVA</sequence>
<dbReference type="AlphaFoldDB" id="A0AAV2DQJ5"/>
<dbReference type="InterPro" id="IPR009009">
    <property type="entry name" value="RlpA-like_DPBB"/>
</dbReference>
<reference evidence="5 6" key="1">
    <citation type="submission" date="2024-04" db="EMBL/GenBank/DDBJ databases">
        <authorList>
            <person name="Fracassetti M."/>
        </authorList>
    </citation>
    <scope>NUCLEOTIDE SEQUENCE [LARGE SCALE GENOMIC DNA]</scope>
</reference>
<dbReference type="InterPro" id="IPR007112">
    <property type="entry name" value="Expansin/allergen_DPBB_dom"/>
</dbReference>
<dbReference type="GO" id="GO:0005576">
    <property type="term" value="C:extracellular region"/>
    <property type="evidence" value="ECO:0007669"/>
    <property type="project" value="InterPro"/>
</dbReference>
<dbReference type="SUPFAM" id="SSF50685">
    <property type="entry name" value="Barwin-like endoglucanases"/>
    <property type="match status" value="1"/>
</dbReference>
<evidence type="ECO:0008006" key="7">
    <source>
        <dbReference type="Google" id="ProtNLM"/>
    </source>
</evidence>
<dbReference type="SUPFAM" id="SSF49590">
    <property type="entry name" value="PHL pollen allergen"/>
    <property type="match status" value="1"/>
</dbReference>
<comment type="similarity">
    <text evidence="1">Belongs to the expansin family.</text>
</comment>
<evidence type="ECO:0000256" key="1">
    <source>
        <dbReference type="RuleBase" id="RU003460"/>
    </source>
</evidence>
<dbReference type="GO" id="GO:0009653">
    <property type="term" value="P:anatomical structure morphogenesis"/>
    <property type="evidence" value="ECO:0007669"/>
    <property type="project" value="UniProtKB-ARBA"/>
</dbReference>
<feature type="domain" description="Expansin-like CBD" evidence="4">
    <location>
        <begin position="169"/>
        <end position="256"/>
    </location>
</feature>
<dbReference type="Proteomes" id="UP001497516">
    <property type="component" value="Chromosome 3"/>
</dbReference>
<dbReference type="Gene3D" id="2.60.40.760">
    <property type="entry name" value="Expansin, cellulose-binding-like domain"/>
    <property type="match status" value="1"/>
</dbReference>